<protein>
    <recommendedName>
        <fullName evidence="3">RNase H type-1 domain-containing protein</fullName>
    </recommendedName>
</protein>
<keyword evidence="2" id="KW-1185">Reference proteome</keyword>
<name>A0A7J6XHG1_THATH</name>
<sequence length="66" mass="7212">MVRSTDGGVIATCKGRSQHHTIAEIELQGLEHELLLARRHGISKIAAQTYSCNVVDFLKIGGTPPW</sequence>
<accession>A0A7J6XHG1</accession>
<organism evidence="1 2">
    <name type="scientific">Thalictrum thalictroides</name>
    <name type="common">Rue-anemone</name>
    <name type="synonym">Anemone thalictroides</name>
    <dbReference type="NCBI Taxonomy" id="46969"/>
    <lineage>
        <taxon>Eukaryota</taxon>
        <taxon>Viridiplantae</taxon>
        <taxon>Streptophyta</taxon>
        <taxon>Embryophyta</taxon>
        <taxon>Tracheophyta</taxon>
        <taxon>Spermatophyta</taxon>
        <taxon>Magnoliopsida</taxon>
        <taxon>Ranunculales</taxon>
        <taxon>Ranunculaceae</taxon>
        <taxon>Thalictroideae</taxon>
        <taxon>Thalictrum</taxon>
    </lineage>
</organism>
<reference evidence="1 2" key="1">
    <citation type="submission" date="2020-06" db="EMBL/GenBank/DDBJ databases">
        <title>Transcriptomic and genomic resources for Thalictrum thalictroides and T. hernandezii: Facilitating candidate gene discovery in an emerging model plant lineage.</title>
        <authorList>
            <person name="Arias T."/>
            <person name="Riano-Pachon D.M."/>
            <person name="Di Stilio V.S."/>
        </authorList>
    </citation>
    <scope>NUCLEOTIDE SEQUENCE [LARGE SCALE GENOMIC DNA]</scope>
    <source>
        <strain evidence="2">cv. WT478/WT964</strain>
        <tissue evidence="1">Leaves</tissue>
    </source>
</reference>
<evidence type="ECO:0008006" key="3">
    <source>
        <dbReference type="Google" id="ProtNLM"/>
    </source>
</evidence>
<dbReference type="Proteomes" id="UP000554482">
    <property type="component" value="Unassembled WGS sequence"/>
</dbReference>
<comment type="caution">
    <text evidence="1">The sequence shown here is derived from an EMBL/GenBank/DDBJ whole genome shotgun (WGS) entry which is preliminary data.</text>
</comment>
<dbReference type="EMBL" id="JABWDY010000316">
    <property type="protein sequence ID" value="KAF5208192.1"/>
    <property type="molecule type" value="Genomic_DNA"/>
</dbReference>
<dbReference type="AlphaFoldDB" id="A0A7J6XHG1"/>
<evidence type="ECO:0000313" key="2">
    <source>
        <dbReference type="Proteomes" id="UP000554482"/>
    </source>
</evidence>
<gene>
    <name evidence="1" type="ORF">FRX31_002220</name>
</gene>
<proteinExistence type="predicted"/>
<evidence type="ECO:0000313" key="1">
    <source>
        <dbReference type="EMBL" id="KAF5208192.1"/>
    </source>
</evidence>